<feature type="domain" description="N-acetyltransferase" evidence="1">
    <location>
        <begin position="1"/>
        <end position="134"/>
    </location>
</feature>
<dbReference type="CDD" id="cd04301">
    <property type="entry name" value="NAT_SF"/>
    <property type="match status" value="1"/>
</dbReference>
<protein>
    <submittedName>
        <fullName evidence="2">Ribosomal protein S18 acetylase RimI-like enzyme</fullName>
    </submittedName>
</protein>
<dbReference type="RefSeq" id="WP_182536973.1">
    <property type="nucleotide sequence ID" value="NZ_JACJIP010000020.1"/>
</dbReference>
<evidence type="ECO:0000259" key="1">
    <source>
        <dbReference type="PROSITE" id="PS51186"/>
    </source>
</evidence>
<dbReference type="Pfam" id="PF00583">
    <property type="entry name" value="Acetyltransf_1"/>
    <property type="match status" value="1"/>
</dbReference>
<dbReference type="EMBL" id="JACJIP010000020">
    <property type="protein sequence ID" value="MBA9086668.1"/>
    <property type="molecule type" value="Genomic_DNA"/>
</dbReference>
<evidence type="ECO:0000313" key="2">
    <source>
        <dbReference type="EMBL" id="MBA9086668.1"/>
    </source>
</evidence>
<keyword evidence="3" id="KW-1185">Reference proteome</keyword>
<accession>A0A7W3SV25</accession>
<keyword evidence="2" id="KW-0687">Ribonucleoprotein</keyword>
<dbReference type="PANTHER" id="PTHR43259:SF1">
    <property type="entry name" value="N-ACETYLTRANSFERASE DOMAIN-CONTAINING PROTEIN"/>
    <property type="match status" value="1"/>
</dbReference>
<dbReference type="GO" id="GO:0016747">
    <property type="term" value="F:acyltransferase activity, transferring groups other than amino-acyl groups"/>
    <property type="evidence" value="ECO:0007669"/>
    <property type="project" value="InterPro"/>
</dbReference>
<organism evidence="2 3">
    <name type="scientific">Fontibacillus solani</name>
    <dbReference type="NCBI Taxonomy" id="1572857"/>
    <lineage>
        <taxon>Bacteria</taxon>
        <taxon>Bacillati</taxon>
        <taxon>Bacillota</taxon>
        <taxon>Bacilli</taxon>
        <taxon>Bacillales</taxon>
        <taxon>Paenibacillaceae</taxon>
        <taxon>Fontibacillus</taxon>
    </lineage>
</organism>
<dbReference type="InterPro" id="IPR052829">
    <property type="entry name" value="N-acetyltransferase_domain"/>
</dbReference>
<dbReference type="PROSITE" id="PS51186">
    <property type="entry name" value="GNAT"/>
    <property type="match status" value="1"/>
</dbReference>
<gene>
    <name evidence="2" type="ORF">FHR92_003148</name>
</gene>
<dbReference type="Proteomes" id="UP000567067">
    <property type="component" value="Unassembled WGS sequence"/>
</dbReference>
<sequence length="134" mass="15987">MKIGIATEQDYTFIIDRDKHIPESLVRTKIQEKEIYIIRDSESKVGWMRFGYFWDNIPFMNMLWIDEEYRGQGIGKEIVLLWEENMRQRGFELVMTSSQSNEEAQHFYRKLGYRDAGCLLLDSQPLEVILTKNL</sequence>
<dbReference type="InterPro" id="IPR016181">
    <property type="entry name" value="Acyl_CoA_acyltransferase"/>
</dbReference>
<dbReference type="PANTHER" id="PTHR43259">
    <property type="entry name" value="SPT10P"/>
    <property type="match status" value="1"/>
</dbReference>
<name>A0A7W3SV25_9BACL</name>
<reference evidence="2 3" key="1">
    <citation type="submission" date="2020-08" db="EMBL/GenBank/DDBJ databases">
        <title>Genomic Encyclopedia of Type Strains, Phase III (KMG-III): the genomes of soil and plant-associated and newly described type strains.</title>
        <authorList>
            <person name="Whitman W."/>
        </authorList>
    </citation>
    <scope>NUCLEOTIDE SEQUENCE [LARGE SCALE GENOMIC DNA]</scope>
    <source>
        <strain evidence="2 3">CECT 8693</strain>
    </source>
</reference>
<dbReference type="SUPFAM" id="SSF55729">
    <property type="entry name" value="Acyl-CoA N-acyltransferases (Nat)"/>
    <property type="match status" value="1"/>
</dbReference>
<proteinExistence type="predicted"/>
<evidence type="ECO:0000313" key="3">
    <source>
        <dbReference type="Proteomes" id="UP000567067"/>
    </source>
</evidence>
<dbReference type="Gene3D" id="3.40.630.30">
    <property type="match status" value="1"/>
</dbReference>
<dbReference type="AlphaFoldDB" id="A0A7W3SV25"/>
<comment type="caution">
    <text evidence="2">The sequence shown here is derived from an EMBL/GenBank/DDBJ whole genome shotgun (WGS) entry which is preliminary data.</text>
</comment>
<dbReference type="GO" id="GO:0005840">
    <property type="term" value="C:ribosome"/>
    <property type="evidence" value="ECO:0007669"/>
    <property type="project" value="UniProtKB-KW"/>
</dbReference>
<keyword evidence="2" id="KW-0689">Ribosomal protein</keyword>
<dbReference type="InterPro" id="IPR000182">
    <property type="entry name" value="GNAT_dom"/>
</dbReference>